<proteinExistence type="predicted"/>
<name>S4PH54_9NEOP</name>
<sequence length="345" mass="39344">MSSIWALSDVLKYFQEDSEVRDVLTDAEFENLVNPDPEFLSTLKNALEYQGFDPRVVMRQIVRNRQSYETLRKPIMEWDLSNVHDDFRIRPDTTEANRFTNIESLSRDLNFLIMMFLLRNNHISKIIQKSIQGLSSILEMLKEKYDINDEIRRSGTALGSKDVTLPRMAGVLPSVAVYMFHQRAVKEIVPYSTIPGVTDSTDVDTDASTSAAGVQTDSHMTHAICCPFLPSLHPKIKPGQKHLHALMLYVAIRLDDIIHKKEKNFTPLSDLMTYYKAGYESPATPEKSRVEVCKKIGLITRVGNDFHSESLRITQQCYQVLKGMRTEDPHHAVMLETARTGVLPE</sequence>
<evidence type="ECO:0000313" key="1">
    <source>
        <dbReference type="EMBL" id="JAA86645.1"/>
    </source>
</evidence>
<reference evidence="1" key="2">
    <citation type="submission" date="2013-05" db="EMBL/GenBank/DDBJ databases">
        <authorList>
            <person name="Carter J.-M."/>
            <person name="Baker S.C."/>
            <person name="Pink R."/>
            <person name="Carter D.R.F."/>
            <person name="Collins A."/>
            <person name="Tomlin J."/>
            <person name="Gibbs M."/>
            <person name="Breuker C.J."/>
        </authorList>
    </citation>
    <scope>NUCLEOTIDE SEQUENCE</scope>
    <source>
        <tissue evidence="1">Ovary</tissue>
    </source>
</reference>
<reference evidence="1" key="1">
    <citation type="journal article" date="2013" name="BMC Genomics">
        <title>Unscrambling butterfly oogenesis.</title>
        <authorList>
            <person name="Carter J.M."/>
            <person name="Baker S.C."/>
            <person name="Pink R."/>
            <person name="Carter D.R."/>
            <person name="Collins A."/>
            <person name="Tomlin J."/>
            <person name="Gibbs M."/>
            <person name="Breuker C.J."/>
        </authorList>
    </citation>
    <scope>NUCLEOTIDE SEQUENCE</scope>
    <source>
        <tissue evidence="1">Ovary</tissue>
    </source>
</reference>
<accession>S4PH54</accession>
<dbReference type="AlphaFoldDB" id="S4PH54"/>
<dbReference type="Pfam" id="PF05733">
    <property type="entry name" value="Tenui_N"/>
    <property type="match status" value="1"/>
</dbReference>
<dbReference type="GO" id="GO:0003723">
    <property type="term" value="F:RNA binding"/>
    <property type="evidence" value="ECO:0007669"/>
    <property type="project" value="InterPro"/>
</dbReference>
<dbReference type="InterPro" id="IPR009522">
    <property type="entry name" value="Capsid_Phlebovir/Tenuivir"/>
</dbReference>
<protein>
    <submittedName>
        <fullName evidence="1">Uncharacterized protein</fullName>
    </submittedName>
</protein>
<dbReference type="EMBL" id="GAIX01005915">
    <property type="protein sequence ID" value="JAA86645.1"/>
    <property type="molecule type" value="Transcribed_RNA"/>
</dbReference>
<organism evidence="1">
    <name type="scientific">Pararge aegeria</name>
    <name type="common">speckled wood butterfly</name>
    <dbReference type="NCBI Taxonomy" id="116150"/>
    <lineage>
        <taxon>Eukaryota</taxon>
        <taxon>Metazoa</taxon>
        <taxon>Ecdysozoa</taxon>
        <taxon>Arthropoda</taxon>
        <taxon>Hexapoda</taxon>
        <taxon>Insecta</taxon>
        <taxon>Pterygota</taxon>
        <taxon>Neoptera</taxon>
        <taxon>Endopterygota</taxon>
        <taxon>Lepidoptera</taxon>
        <taxon>Glossata</taxon>
        <taxon>Ditrysia</taxon>
        <taxon>Papilionoidea</taxon>
        <taxon>Nymphalidae</taxon>
        <taxon>Satyrinae</taxon>
        <taxon>Satyrini</taxon>
        <taxon>Parargina</taxon>
        <taxon>Pararge</taxon>
    </lineage>
</organism>